<evidence type="ECO:0000313" key="1">
    <source>
        <dbReference type="Ensembl" id="ENSCINP00000012008.3"/>
    </source>
</evidence>
<dbReference type="HOGENOM" id="CLU_2372114_0_0_1"/>
<evidence type="ECO:0000313" key="2">
    <source>
        <dbReference type="Proteomes" id="UP000008144"/>
    </source>
</evidence>
<dbReference type="InParanoid" id="F6WH09"/>
<keyword evidence="2" id="KW-1185">Reference proteome</keyword>
<protein>
    <submittedName>
        <fullName evidence="1">Uncharacterized protein</fullName>
    </submittedName>
</protein>
<accession>F6WH09</accession>
<dbReference type="EMBL" id="EAAA01000465">
    <property type="status" value="NOT_ANNOTATED_CDS"/>
    <property type="molecule type" value="Genomic_DNA"/>
</dbReference>
<reference evidence="1" key="3">
    <citation type="submission" date="2025-08" db="UniProtKB">
        <authorList>
            <consortium name="Ensembl"/>
        </authorList>
    </citation>
    <scope>IDENTIFICATION</scope>
</reference>
<dbReference type="AlphaFoldDB" id="F6WH09"/>
<dbReference type="Ensembl" id="ENSCINT00000012008.3">
    <property type="protein sequence ID" value="ENSCINP00000012008.3"/>
    <property type="gene ID" value="ENSCING00000022376.1"/>
</dbReference>
<reference evidence="1" key="2">
    <citation type="journal article" date="2008" name="Genome Biol.">
        <title>Improved genome assembly and evidence-based global gene model set for the chordate Ciona intestinalis: new insight into intron and operon populations.</title>
        <authorList>
            <person name="Satou Y."/>
            <person name="Mineta K."/>
            <person name="Ogasawara M."/>
            <person name="Sasakura Y."/>
            <person name="Shoguchi E."/>
            <person name="Ueno K."/>
            <person name="Yamada L."/>
            <person name="Matsumoto J."/>
            <person name="Wasserscheid J."/>
            <person name="Dewar K."/>
            <person name="Wiley G.B."/>
            <person name="Macmil S.L."/>
            <person name="Roe B.A."/>
            <person name="Zeller R.W."/>
            <person name="Hastings K.E."/>
            <person name="Lemaire P."/>
            <person name="Lindquist E."/>
            <person name="Endo T."/>
            <person name="Hotta K."/>
            <person name="Inaba K."/>
        </authorList>
    </citation>
    <scope>NUCLEOTIDE SEQUENCE [LARGE SCALE GENOMIC DNA]</scope>
    <source>
        <strain evidence="1">wild type</strain>
    </source>
</reference>
<organism evidence="1 2">
    <name type="scientific">Ciona intestinalis</name>
    <name type="common">Transparent sea squirt</name>
    <name type="synonym">Ascidia intestinalis</name>
    <dbReference type="NCBI Taxonomy" id="7719"/>
    <lineage>
        <taxon>Eukaryota</taxon>
        <taxon>Metazoa</taxon>
        <taxon>Chordata</taxon>
        <taxon>Tunicata</taxon>
        <taxon>Ascidiacea</taxon>
        <taxon>Phlebobranchia</taxon>
        <taxon>Cionidae</taxon>
        <taxon>Ciona</taxon>
    </lineage>
</organism>
<sequence>MQLSMCRGSQHKANTPITVNKLLAARNSFCISLDLRRSLILRVMSPSLSVMCRSIVPQDDASESNLPSSKTIGPSLIIGVVQSCDSYVTGDVFPE</sequence>
<reference evidence="1" key="4">
    <citation type="submission" date="2025-09" db="UniProtKB">
        <authorList>
            <consortium name="Ensembl"/>
        </authorList>
    </citation>
    <scope>IDENTIFICATION</scope>
</reference>
<dbReference type="Proteomes" id="UP000008144">
    <property type="component" value="Chromosome 10"/>
</dbReference>
<reference evidence="2" key="1">
    <citation type="journal article" date="2002" name="Science">
        <title>The draft genome of Ciona intestinalis: insights into chordate and vertebrate origins.</title>
        <authorList>
            <person name="Dehal P."/>
            <person name="Satou Y."/>
            <person name="Campbell R.K."/>
            <person name="Chapman J."/>
            <person name="Degnan B."/>
            <person name="De Tomaso A."/>
            <person name="Davidson B."/>
            <person name="Di Gregorio A."/>
            <person name="Gelpke M."/>
            <person name="Goodstein D.M."/>
            <person name="Harafuji N."/>
            <person name="Hastings K.E."/>
            <person name="Ho I."/>
            <person name="Hotta K."/>
            <person name="Huang W."/>
            <person name="Kawashima T."/>
            <person name="Lemaire P."/>
            <person name="Martinez D."/>
            <person name="Meinertzhagen I.A."/>
            <person name="Necula S."/>
            <person name="Nonaka M."/>
            <person name="Putnam N."/>
            <person name="Rash S."/>
            <person name="Saiga H."/>
            <person name="Satake M."/>
            <person name="Terry A."/>
            <person name="Yamada L."/>
            <person name="Wang H.G."/>
            <person name="Awazu S."/>
            <person name="Azumi K."/>
            <person name="Boore J."/>
            <person name="Branno M."/>
            <person name="Chin-Bow S."/>
            <person name="DeSantis R."/>
            <person name="Doyle S."/>
            <person name="Francino P."/>
            <person name="Keys D.N."/>
            <person name="Haga S."/>
            <person name="Hayashi H."/>
            <person name="Hino K."/>
            <person name="Imai K.S."/>
            <person name="Inaba K."/>
            <person name="Kano S."/>
            <person name="Kobayashi K."/>
            <person name="Kobayashi M."/>
            <person name="Lee B.I."/>
            <person name="Makabe K.W."/>
            <person name="Manohar C."/>
            <person name="Matassi G."/>
            <person name="Medina M."/>
            <person name="Mochizuki Y."/>
            <person name="Mount S."/>
            <person name="Morishita T."/>
            <person name="Miura S."/>
            <person name="Nakayama A."/>
            <person name="Nishizaka S."/>
            <person name="Nomoto H."/>
            <person name="Ohta F."/>
            <person name="Oishi K."/>
            <person name="Rigoutsos I."/>
            <person name="Sano M."/>
            <person name="Sasaki A."/>
            <person name="Sasakura Y."/>
            <person name="Shoguchi E."/>
            <person name="Shin-i T."/>
            <person name="Spagnuolo A."/>
            <person name="Stainier D."/>
            <person name="Suzuki M.M."/>
            <person name="Tassy O."/>
            <person name="Takatori N."/>
            <person name="Tokuoka M."/>
            <person name="Yagi K."/>
            <person name="Yoshizaki F."/>
            <person name="Wada S."/>
            <person name="Zhang C."/>
            <person name="Hyatt P.D."/>
            <person name="Larimer F."/>
            <person name="Detter C."/>
            <person name="Doggett N."/>
            <person name="Glavina T."/>
            <person name="Hawkins T."/>
            <person name="Richardson P."/>
            <person name="Lucas S."/>
            <person name="Kohara Y."/>
            <person name="Levine M."/>
            <person name="Satoh N."/>
            <person name="Rokhsar D.S."/>
        </authorList>
    </citation>
    <scope>NUCLEOTIDE SEQUENCE [LARGE SCALE GENOMIC DNA]</scope>
</reference>
<proteinExistence type="predicted"/>
<name>F6WH09_CIOIN</name>